<reference evidence="2" key="1">
    <citation type="submission" date="2021-02" db="EMBL/GenBank/DDBJ databases">
        <authorList>
            <person name="Nowell W R."/>
        </authorList>
    </citation>
    <scope>NUCLEOTIDE SEQUENCE</scope>
</reference>
<dbReference type="InterPro" id="IPR002909">
    <property type="entry name" value="IPT_dom"/>
</dbReference>
<comment type="caution">
    <text evidence="2">The sequence shown here is derived from an EMBL/GenBank/DDBJ whole genome shotgun (WGS) entry which is preliminary data.</text>
</comment>
<evidence type="ECO:0000259" key="1">
    <source>
        <dbReference type="Pfam" id="PF01833"/>
    </source>
</evidence>
<dbReference type="SUPFAM" id="SSF81296">
    <property type="entry name" value="E set domains"/>
    <property type="match status" value="1"/>
</dbReference>
<dbReference type="InterPro" id="IPR014756">
    <property type="entry name" value="Ig_E-set"/>
</dbReference>
<accession>A0A8S3CKH0</accession>
<evidence type="ECO:0000313" key="3">
    <source>
        <dbReference type="Proteomes" id="UP000676336"/>
    </source>
</evidence>
<dbReference type="Proteomes" id="UP000676336">
    <property type="component" value="Unassembled WGS sequence"/>
</dbReference>
<feature type="non-terminal residue" evidence="2">
    <location>
        <position position="81"/>
    </location>
</feature>
<proteinExistence type="predicted"/>
<feature type="non-terminal residue" evidence="2">
    <location>
        <position position="1"/>
    </location>
</feature>
<sequence length="81" mass="9260">VIIHLDHFNKTSSLIYINDPVIFELEPILQTYTNELIIQGINLTAIGHTKNDINIHIGCDLCTILYLQSDKIICQPPLYRP</sequence>
<name>A0A8S3CKH0_9BILA</name>
<gene>
    <name evidence="2" type="ORF">SMN809_LOCUS52857</name>
</gene>
<protein>
    <recommendedName>
        <fullName evidence="1">IPT/TIG domain-containing protein</fullName>
    </recommendedName>
</protein>
<dbReference type="EMBL" id="CAJOBI010180410">
    <property type="protein sequence ID" value="CAF4924025.1"/>
    <property type="molecule type" value="Genomic_DNA"/>
</dbReference>
<organism evidence="2 3">
    <name type="scientific">Rotaria magnacalcarata</name>
    <dbReference type="NCBI Taxonomy" id="392030"/>
    <lineage>
        <taxon>Eukaryota</taxon>
        <taxon>Metazoa</taxon>
        <taxon>Spiralia</taxon>
        <taxon>Gnathifera</taxon>
        <taxon>Rotifera</taxon>
        <taxon>Eurotatoria</taxon>
        <taxon>Bdelloidea</taxon>
        <taxon>Philodinida</taxon>
        <taxon>Philodinidae</taxon>
        <taxon>Rotaria</taxon>
    </lineage>
</organism>
<evidence type="ECO:0000313" key="2">
    <source>
        <dbReference type="EMBL" id="CAF4924025.1"/>
    </source>
</evidence>
<dbReference type="Pfam" id="PF01833">
    <property type="entry name" value="TIG"/>
    <property type="match status" value="1"/>
</dbReference>
<dbReference type="AlphaFoldDB" id="A0A8S3CKH0"/>
<feature type="domain" description="IPT/TIG" evidence="1">
    <location>
        <begin position="34"/>
        <end position="77"/>
    </location>
</feature>